<dbReference type="GO" id="GO:0016747">
    <property type="term" value="F:acyltransferase activity, transferring groups other than amino-acyl groups"/>
    <property type="evidence" value="ECO:0007669"/>
    <property type="project" value="InterPro"/>
</dbReference>
<reference evidence="3 4" key="1">
    <citation type="submission" date="2019-11" db="EMBL/GenBank/DDBJ databases">
        <authorList>
            <person name="He Y."/>
        </authorList>
    </citation>
    <scope>NUCLEOTIDE SEQUENCE [LARGE SCALE GENOMIC DNA]</scope>
    <source>
        <strain evidence="3 4">SCSIO 58843</strain>
    </source>
</reference>
<dbReference type="InterPro" id="IPR055140">
    <property type="entry name" value="Thiolase_C_2"/>
</dbReference>
<dbReference type="Gene3D" id="3.40.47.10">
    <property type="match status" value="1"/>
</dbReference>
<feature type="region of interest" description="Disordered" evidence="1">
    <location>
        <begin position="117"/>
        <end position="139"/>
    </location>
</feature>
<gene>
    <name evidence="3" type="ORF">GH723_14530</name>
</gene>
<dbReference type="InterPro" id="IPR002155">
    <property type="entry name" value="Thiolase"/>
</dbReference>
<proteinExistence type="predicted"/>
<organism evidence="3 4">
    <name type="scientific">Actinomarinicola tropica</name>
    <dbReference type="NCBI Taxonomy" id="2789776"/>
    <lineage>
        <taxon>Bacteria</taxon>
        <taxon>Bacillati</taxon>
        <taxon>Actinomycetota</taxon>
        <taxon>Acidimicrobiia</taxon>
        <taxon>Acidimicrobiales</taxon>
        <taxon>Iamiaceae</taxon>
        <taxon>Actinomarinicola</taxon>
    </lineage>
</organism>
<dbReference type="InterPro" id="IPR016039">
    <property type="entry name" value="Thiolase-like"/>
</dbReference>
<dbReference type="RefSeq" id="WP_153760326.1">
    <property type="nucleotide sequence ID" value="NZ_CP045851.1"/>
</dbReference>
<name>A0A5Q2RQQ0_9ACTN</name>
<dbReference type="AlphaFoldDB" id="A0A5Q2RQQ0"/>
<dbReference type="PANTHER" id="PTHR42870:SF1">
    <property type="entry name" value="NON-SPECIFIC LIPID-TRANSFER PROTEIN-LIKE 2"/>
    <property type="match status" value="1"/>
</dbReference>
<dbReference type="EMBL" id="CP045851">
    <property type="protein sequence ID" value="QGG96220.1"/>
    <property type="molecule type" value="Genomic_DNA"/>
</dbReference>
<sequence length="400" mass="40780">MTERTLRGAAAIVGVADAASPTGVLDRHGRALEAAMISAALADAGLTLADVDGVTCANGPAQLAEHLGIHPRYLDGTNVGGSSYELHVEHAAAAIAAGLCEVVIGVYAATPRGDRQRAADAAAAGGGRGRRGGGPGMMGGPNPGLEWEMPYGLRTPMGAYALAASRHMYEYGTTSEQLAQIAVDTRRWASMNPNARFQDPITIDDVLASPLQASPLHLLDCCLVTDGAGAFVMTTPERAASLAKPPVLVLGAATCGDHSMISQMPDLTTTAGAVSGPAAFAMAGVKPDDVDLLMGYDSFTITALLHLEDLGFCGKGEGGAFVEDGKLGPGGSLPMNTNGGGLSYTHPGMYGMFLIVEAVRQLRGESGERQLDGPEIAVAHGSGGLLSTMGTLVLGTEATL</sequence>
<feature type="compositionally biased region" description="Gly residues" evidence="1">
    <location>
        <begin position="124"/>
        <end position="139"/>
    </location>
</feature>
<accession>A0A5Q2RQQ0</accession>
<dbReference type="NCBIfam" id="NF004811">
    <property type="entry name" value="PRK06158.1"/>
    <property type="match status" value="1"/>
</dbReference>
<dbReference type="SUPFAM" id="SSF53901">
    <property type="entry name" value="Thiolase-like"/>
    <property type="match status" value="2"/>
</dbReference>
<dbReference type="Proteomes" id="UP000334019">
    <property type="component" value="Chromosome"/>
</dbReference>
<protein>
    <submittedName>
        <fullName evidence="3">Thiolase</fullName>
    </submittedName>
</protein>
<evidence type="ECO:0000259" key="2">
    <source>
        <dbReference type="Pfam" id="PF22691"/>
    </source>
</evidence>
<evidence type="ECO:0000313" key="3">
    <source>
        <dbReference type="EMBL" id="QGG96220.1"/>
    </source>
</evidence>
<dbReference type="PIRSF" id="PIRSF000429">
    <property type="entry name" value="Ac-CoA_Ac_transf"/>
    <property type="match status" value="1"/>
</dbReference>
<dbReference type="PANTHER" id="PTHR42870">
    <property type="entry name" value="ACETYL-COA C-ACETYLTRANSFERASE"/>
    <property type="match status" value="1"/>
</dbReference>
<dbReference type="KEGG" id="atq:GH723_14530"/>
<keyword evidence="4" id="KW-1185">Reference proteome</keyword>
<dbReference type="CDD" id="cd00829">
    <property type="entry name" value="SCP-x_thiolase"/>
    <property type="match status" value="1"/>
</dbReference>
<evidence type="ECO:0000313" key="4">
    <source>
        <dbReference type="Proteomes" id="UP000334019"/>
    </source>
</evidence>
<dbReference type="Pfam" id="PF22691">
    <property type="entry name" value="Thiolase_C_1"/>
    <property type="match status" value="1"/>
</dbReference>
<feature type="domain" description="Thiolase C-terminal" evidence="2">
    <location>
        <begin position="257"/>
        <end position="396"/>
    </location>
</feature>
<evidence type="ECO:0000256" key="1">
    <source>
        <dbReference type="SAM" id="MobiDB-lite"/>
    </source>
</evidence>